<protein>
    <submittedName>
        <fullName evidence="4">Ovalbumin</fullName>
    </submittedName>
</protein>
<dbReference type="InterPro" id="IPR036186">
    <property type="entry name" value="Serpin_sf"/>
</dbReference>
<dbReference type="InterPro" id="IPR042185">
    <property type="entry name" value="Serpin_sf_2"/>
</dbReference>
<feature type="non-terminal residue" evidence="4">
    <location>
        <position position="1"/>
    </location>
</feature>
<dbReference type="EMBL" id="AZIM01007290">
    <property type="protein sequence ID" value="ETE58060.1"/>
    <property type="molecule type" value="Genomic_DNA"/>
</dbReference>
<comment type="similarity">
    <text evidence="1">Belongs to the serpin family.</text>
</comment>
<dbReference type="Proteomes" id="UP000018936">
    <property type="component" value="Unassembled WGS sequence"/>
</dbReference>
<dbReference type="AlphaFoldDB" id="V8N7I6"/>
<dbReference type="OrthoDB" id="671595at2759"/>
<dbReference type="Gene3D" id="2.30.39.10">
    <property type="entry name" value="Alpha-1-antitrypsin, domain 1"/>
    <property type="match status" value="2"/>
</dbReference>
<dbReference type="GO" id="GO:0005615">
    <property type="term" value="C:extracellular space"/>
    <property type="evidence" value="ECO:0007669"/>
    <property type="project" value="InterPro"/>
</dbReference>
<accession>V8N7I6</accession>
<dbReference type="InterPro" id="IPR042178">
    <property type="entry name" value="Serpin_sf_1"/>
</dbReference>
<dbReference type="PANTHER" id="PTHR11461:SF199">
    <property type="entry name" value="SERPIN B11"/>
    <property type="match status" value="1"/>
</dbReference>
<evidence type="ECO:0000256" key="2">
    <source>
        <dbReference type="SAM" id="MobiDB-lite"/>
    </source>
</evidence>
<reference evidence="4 5" key="1">
    <citation type="journal article" date="2013" name="Proc. Natl. Acad. Sci. U.S.A.">
        <title>The king cobra genome reveals dynamic gene evolution and adaptation in the snake venom system.</title>
        <authorList>
            <person name="Vonk F.J."/>
            <person name="Casewell N.R."/>
            <person name="Henkel C.V."/>
            <person name="Heimberg A.M."/>
            <person name="Jansen H.J."/>
            <person name="McCleary R.J."/>
            <person name="Kerkkamp H.M."/>
            <person name="Vos R.A."/>
            <person name="Guerreiro I."/>
            <person name="Calvete J.J."/>
            <person name="Wuster W."/>
            <person name="Woods A.E."/>
            <person name="Logan J.M."/>
            <person name="Harrison R.A."/>
            <person name="Castoe T.A."/>
            <person name="de Koning A.P."/>
            <person name="Pollock D.D."/>
            <person name="Yandell M."/>
            <person name="Calderon D."/>
            <person name="Renjifo C."/>
            <person name="Currier R.B."/>
            <person name="Salgado D."/>
            <person name="Pla D."/>
            <person name="Sanz L."/>
            <person name="Hyder A.S."/>
            <person name="Ribeiro J.M."/>
            <person name="Arntzen J.W."/>
            <person name="van den Thillart G.E."/>
            <person name="Boetzer M."/>
            <person name="Pirovano W."/>
            <person name="Dirks R.P."/>
            <person name="Spaink H.P."/>
            <person name="Duboule D."/>
            <person name="McGlinn E."/>
            <person name="Kini R.M."/>
            <person name="Richardson M.K."/>
        </authorList>
    </citation>
    <scope>NUCLEOTIDE SEQUENCE</scope>
    <source>
        <tissue evidence="4">Blood</tissue>
    </source>
</reference>
<feature type="non-terminal residue" evidence="4">
    <location>
        <position position="342"/>
    </location>
</feature>
<feature type="compositionally biased region" description="Polar residues" evidence="2">
    <location>
        <begin position="7"/>
        <end position="17"/>
    </location>
</feature>
<feature type="region of interest" description="Disordered" evidence="2">
    <location>
        <begin position="1"/>
        <end position="27"/>
    </location>
</feature>
<dbReference type="SMART" id="SM00093">
    <property type="entry name" value="SERPIN"/>
    <property type="match status" value="1"/>
</dbReference>
<dbReference type="InterPro" id="IPR023796">
    <property type="entry name" value="Serpin_dom"/>
</dbReference>
<dbReference type="Gene3D" id="3.30.497.10">
    <property type="entry name" value="Antithrombin, subunit I, domain 2"/>
    <property type="match status" value="1"/>
</dbReference>
<evidence type="ECO:0000256" key="1">
    <source>
        <dbReference type="RuleBase" id="RU000411"/>
    </source>
</evidence>
<dbReference type="Gene3D" id="6.20.40.10">
    <property type="match status" value="1"/>
</dbReference>
<dbReference type="Pfam" id="PF00079">
    <property type="entry name" value="Serpin"/>
    <property type="match status" value="1"/>
</dbReference>
<organism evidence="4 5">
    <name type="scientific">Ophiophagus hannah</name>
    <name type="common">King cobra</name>
    <name type="synonym">Naja hannah</name>
    <dbReference type="NCBI Taxonomy" id="8665"/>
    <lineage>
        <taxon>Eukaryota</taxon>
        <taxon>Metazoa</taxon>
        <taxon>Chordata</taxon>
        <taxon>Craniata</taxon>
        <taxon>Vertebrata</taxon>
        <taxon>Euteleostomi</taxon>
        <taxon>Lepidosauria</taxon>
        <taxon>Squamata</taxon>
        <taxon>Bifurcata</taxon>
        <taxon>Unidentata</taxon>
        <taxon>Episquamata</taxon>
        <taxon>Toxicofera</taxon>
        <taxon>Serpentes</taxon>
        <taxon>Colubroidea</taxon>
        <taxon>Elapidae</taxon>
        <taxon>Elapinae</taxon>
        <taxon>Ophiophagus</taxon>
    </lineage>
</organism>
<dbReference type="SUPFAM" id="SSF56574">
    <property type="entry name" value="Serpins"/>
    <property type="match status" value="1"/>
</dbReference>
<sequence>MPAPISQARTPTAAKSKSTPRKPDKGRFAQQAIEVPLWLQRLLTPLDDGHLPGNMCDKPGGFHSQFKQLLSTITQPSKHHTLEDSQYGSNSYHFLERYVQCIKELYNSELESVDFMNATEEVRQKINSWVERQTNGDITNFFPANSIDQSTSMVLLNTVSFQGKWKMPFNPKDTQRGVFWTCKDQSIYVDMMTQSGRFDIANISNPPMQIIKELTYEKLQEWMHSESMKNIATKIYLPKFRVEDESILKSILKSILNEINFISYGSKANLSGMSGNCDLFVSQIHHKACIEVNEAGTEAAAAIHATTVSLSVREFRINRSFIFITEDTKTKSVIFMARISLP</sequence>
<comment type="caution">
    <text evidence="4">The sequence shown here is derived from an EMBL/GenBank/DDBJ whole genome shotgun (WGS) entry which is preliminary data.</text>
</comment>
<evidence type="ECO:0000313" key="4">
    <source>
        <dbReference type="EMBL" id="ETE58060.1"/>
    </source>
</evidence>
<dbReference type="PANTHER" id="PTHR11461">
    <property type="entry name" value="SERINE PROTEASE INHIBITOR, SERPIN"/>
    <property type="match status" value="1"/>
</dbReference>
<proteinExistence type="inferred from homology"/>
<keyword evidence="5" id="KW-1185">Reference proteome</keyword>
<evidence type="ECO:0000313" key="5">
    <source>
        <dbReference type="Proteomes" id="UP000018936"/>
    </source>
</evidence>
<feature type="domain" description="Serpin" evidence="3">
    <location>
        <begin position="37"/>
        <end position="342"/>
    </location>
</feature>
<evidence type="ECO:0000259" key="3">
    <source>
        <dbReference type="SMART" id="SM00093"/>
    </source>
</evidence>
<dbReference type="InterPro" id="IPR000215">
    <property type="entry name" value="Serpin_fam"/>
</dbReference>
<dbReference type="GO" id="GO:0004867">
    <property type="term" value="F:serine-type endopeptidase inhibitor activity"/>
    <property type="evidence" value="ECO:0007669"/>
    <property type="project" value="InterPro"/>
</dbReference>
<name>V8N7I6_OPHHA</name>
<gene>
    <name evidence="4" type="primary">SERPINB14</name>
    <name evidence="4" type="ORF">L345_16220</name>
</gene>